<feature type="transmembrane region" description="Helical" evidence="6">
    <location>
        <begin position="203"/>
        <end position="222"/>
    </location>
</feature>
<evidence type="ECO:0000256" key="3">
    <source>
        <dbReference type="ARBA" id="ARBA00022692"/>
    </source>
</evidence>
<feature type="domain" description="ABC3 transporter permease C-terminal" evidence="7">
    <location>
        <begin position="471"/>
        <end position="578"/>
    </location>
</feature>
<dbReference type="InterPro" id="IPR050250">
    <property type="entry name" value="Macrolide_Exporter_MacB"/>
</dbReference>
<evidence type="ECO:0000256" key="5">
    <source>
        <dbReference type="ARBA" id="ARBA00023136"/>
    </source>
</evidence>
<feature type="transmembrane region" description="Helical" evidence="6">
    <location>
        <begin position="511"/>
        <end position="534"/>
    </location>
</feature>
<dbReference type="Pfam" id="PF02687">
    <property type="entry name" value="FtsX"/>
    <property type="match status" value="2"/>
</dbReference>
<feature type="transmembrane region" description="Helical" evidence="6">
    <location>
        <begin position="467"/>
        <end position="490"/>
    </location>
</feature>
<evidence type="ECO:0000313" key="9">
    <source>
        <dbReference type="EMBL" id="MDJ1485041.1"/>
    </source>
</evidence>
<dbReference type="GO" id="GO:0005886">
    <property type="term" value="C:plasma membrane"/>
    <property type="evidence" value="ECO:0007669"/>
    <property type="project" value="UniProtKB-SubCell"/>
</dbReference>
<feature type="transmembrane region" description="Helical" evidence="6">
    <location>
        <begin position="60"/>
        <end position="82"/>
    </location>
</feature>
<feature type="transmembrane region" description="Helical" evidence="6">
    <location>
        <begin position="111"/>
        <end position="134"/>
    </location>
</feature>
<keyword evidence="2" id="KW-1003">Cell membrane</keyword>
<dbReference type="RefSeq" id="WP_313987044.1">
    <property type="nucleotide sequence ID" value="NZ_JASJOS010000017.1"/>
</dbReference>
<feature type="non-terminal residue" evidence="9">
    <location>
        <position position="1"/>
    </location>
</feature>
<evidence type="ECO:0000256" key="4">
    <source>
        <dbReference type="ARBA" id="ARBA00022989"/>
    </source>
</evidence>
<reference evidence="9" key="1">
    <citation type="submission" date="2023-05" db="EMBL/GenBank/DDBJ databases">
        <authorList>
            <person name="Zhang X."/>
        </authorList>
    </citation>
    <scope>NUCLEOTIDE SEQUENCE</scope>
    <source>
        <strain evidence="9">YF14B1</strain>
    </source>
</reference>
<proteinExistence type="predicted"/>
<evidence type="ECO:0000256" key="1">
    <source>
        <dbReference type="ARBA" id="ARBA00004651"/>
    </source>
</evidence>
<sequence length="590" mass="65557">QVNWPTVQAGIKSFYLTNSPEEIAQIRRQWKSELFVHPMSDWHLHSDFTNGRPDRGRITFVWLFGIIGGFVLLLAAINFMNLSTARSEKRSREVGIRKAIGSVRSQLIGQFFTESLLVSGFAFVLSIVLVVSVLPFFNQMADKQISVLWLNPVYWLSGLAFILLTGLIAGSYPALYLSSFQPIRVLKGTLRTGRWAAVPRKTLVVVQFTVSVTLIAGTLVVYRQIEHARSRPVGYDRQGLLTVPLNDPAYKSKYPVLKRELLRTGVVSQMALSDSPLTEIRNISGGFTWQGKDPEAEAGFVTVDITPDFGRMSGWRLLAGREFSTAYSTDSSGIILNETAARRILSHGTQNGNRHSSLPESSLQGLLGQTIKYEDNSRSWHVVGIVSDLLMSSPYEPTQGTFYFMDANGQRSDYMTIKIKPTVSASSALPKIESVIKAIAPSAVFDYRFVDAEYARKFSAEQRIGQLSLGFAVLAVFLSCLGLFGLVSFTAEQRRKEIGIRKVLGADVWNLWSLLCKDFVGLVILACLLAAPFAWYVMDQWLEKYTYRTSLSGWVFAVSGLGALLITLLTVSYHALKAALADPVKSLRTE</sequence>
<dbReference type="PANTHER" id="PTHR30572">
    <property type="entry name" value="MEMBRANE COMPONENT OF TRANSPORTER-RELATED"/>
    <property type="match status" value="1"/>
</dbReference>
<dbReference type="InterPro" id="IPR025857">
    <property type="entry name" value="MacB_PCD"/>
</dbReference>
<evidence type="ECO:0000256" key="6">
    <source>
        <dbReference type="SAM" id="Phobius"/>
    </source>
</evidence>
<dbReference type="Pfam" id="PF12704">
    <property type="entry name" value="MacB_PCD"/>
    <property type="match status" value="1"/>
</dbReference>
<dbReference type="GO" id="GO:0022857">
    <property type="term" value="F:transmembrane transporter activity"/>
    <property type="evidence" value="ECO:0007669"/>
    <property type="project" value="TreeGrafter"/>
</dbReference>
<feature type="domain" description="MacB-like periplasmic core" evidence="8">
    <location>
        <begin position="295"/>
        <end position="433"/>
    </location>
</feature>
<dbReference type="EMBL" id="JASJOS010000017">
    <property type="protein sequence ID" value="MDJ1485041.1"/>
    <property type="molecule type" value="Genomic_DNA"/>
</dbReference>
<dbReference type="InterPro" id="IPR003838">
    <property type="entry name" value="ABC3_permease_C"/>
</dbReference>
<evidence type="ECO:0000256" key="2">
    <source>
        <dbReference type="ARBA" id="ARBA00022475"/>
    </source>
</evidence>
<organism evidence="9 10">
    <name type="scientific">Xanthocytophaga flava</name>
    <dbReference type="NCBI Taxonomy" id="3048013"/>
    <lineage>
        <taxon>Bacteria</taxon>
        <taxon>Pseudomonadati</taxon>
        <taxon>Bacteroidota</taxon>
        <taxon>Cytophagia</taxon>
        <taxon>Cytophagales</taxon>
        <taxon>Rhodocytophagaceae</taxon>
        <taxon>Xanthocytophaga</taxon>
    </lineage>
</organism>
<feature type="transmembrane region" description="Helical" evidence="6">
    <location>
        <begin position="154"/>
        <end position="177"/>
    </location>
</feature>
<feature type="domain" description="ABC3 transporter permease C-terminal" evidence="7">
    <location>
        <begin position="66"/>
        <end position="182"/>
    </location>
</feature>
<feature type="transmembrane region" description="Helical" evidence="6">
    <location>
        <begin position="554"/>
        <end position="576"/>
    </location>
</feature>
<comment type="subcellular location">
    <subcellularLocation>
        <location evidence="1">Cell membrane</location>
        <topology evidence="1">Multi-pass membrane protein</topology>
    </subcellularLocation>
</comment>
<keyword evidence="5 6" id="KW-0472">Membrane</keyword>
<evidence type="ECO:0000259" key="8">
    <source>
        <dbReference type="Pfam" id="PF12704"/>
    </source>
</evidence>
<protein>
    <submittedName>
        <fullName evidence="9">FtsX-like permease family protein</fullName>
    </submittedName>
</protein>
<dbReference type="Proteomes" id="UP001241110">
    <property type="component" value="Unassembled WGS sequence"/>
</dbReference>
<evidence type="ECO:0000259" key="7">
    <source>
        <dbReference type="Pfam" id="PF02687"/>
    </source>
</evidence>
<dbReference type="PANTHER" id="PTHR30572:SF18">
    <property type="entry name" value="ABC-TYPE MACROLIDE FAMILY EXPORT SYSTEM PERMEASE COMPONENT 2"/>
    <property type="match status" value="1"/>
</dbReference>
<keyword evidence="4 6" id="KW-1133">Transmembrane helix</keyword>
<gene>
    <name evidence="9" type="ORF">QNI16_31375</name>
</gene>
<comment type="caution">
    <text evidence="9">The sequence shown here is derived from an EMBL/GenBank/DDBJ whole genome shotgun (WGS) entry which is preliminary data.</text>
</comment>
<keyword evidence="3 6" id="KW-0812">Transmembrane</keyword>
<accession>A0AAE3UA16</accession>
<dbReference type="AlphaFoldDB" id="A0AAE3UA16"/>
<evidence type="ECO:0000313" key="10">
    <source>
        <dbReference type="Proteomes" id="UP001241110"/>
    </source>
</evidence>
<name>A0AAE3UA16_9BACT</name>